<accession>A0A8X6YLQ7</accession>
<proteinExistence type="inferred from homology"/>
<dbReference type="GO" id="GO:0008745">
    <property type="term" value="F:N-acetylmuramoyl-L-alanine amidase activity"/>
    <property type="evidence" value="ECO:0007669"/>
    <property type="project" value="InterPro"/>
</dbReference>
<reference evidence="4" key="1">
    <citation type="submission" date="2020-08" db="EMBL/GenBank/DDBJ databases">
        <title>Multicomponent nature underlies the extraordinary mechanical properties of spider dragline silk.</title>
        <authorList>
            <person name="Kono N."/>
            <person name="Nakamura H."/>
            <person name="Mori M."/>
            <person name="Yoshida Y."/>
            <person name="Ohtoshi R."/>
            <person name="Malay A.D."/>
            <person name="Moran D.A.P."/>
            <person name="Tomita M."/>
            <person name="Numata K."/>
            <person name="Arakawa K."/>
        </authorList>
    </citation>
    <scope>NUCLEOTIDE SEQUENCE</scope>
</reference>
<feature type="domain" description="N-acetylmuramoyl-L-alanine amidase" evidence="2">
    <location>
        <begin position="16"/>
        <end position="153"/>
    </location>
</feature>
<protein>
    <submittedName>
        <fullName evidence="4">Peptidoglycan-recognition protein SB1</fullName>
    </submittedName>
</protein>
<keyword evidence="5" id="KW-1185">Reference proteome</keyword>
<feature type="domain" description="Peptidoglycan recognition protein family" evidence="3">
    <location>
        <begin position="15"/>
        <end position="147"/>
    </location>
</feature>
<dbReference type="PANTHER" id="PTHR11022:SF41">
    <property type="entry name" value="PEPTIDOGLYCAN-RECOGNITION PROTEIN LC-RELATED"/>
    <property type="match status" value="1"/>
</dbReference>
<organism evidence="4 5">
    <name type="scientific">Trichonephila inaurata madagascariensis</name>
    <dbReference type="NCBI Taxonomy" id="2747483"/>
    <lineage>
        <taxon>Eukaryota</taxon>
        <taxon>Metazoa</taxon>
        <taxon>Ecdysozoa</taxon>
        <taxon>Arthropoda</taxon>
        <taxon>Chelicerata</taxon>
        <taxon>Arachnida</taxon>
        <taxon>Araneae</taxon>
        <taxon>Araneomorphae</taxon>
        <taxon>Entelegynae</taxon>
        <taxon>Araneoidea</taxon>
        <taxon>Nephilidae</taxon>
        <taxon>Trichonephila</taxon>
        <taxon>Trichonephila inaurata</taxon>
    </lineage>
</organism>
<dbReference type="Proteomes" id="UP000886998">
    <property type="component" value="Unassembled WGS sequence"/>
</dbReference>
<dbReference type="AlphaFoldDB" id="A0A8X6YLQ7"/>
<dbReference type="PANTHER" id="PTHR11022">
    <property type="entry name" value="PEPTIDOGLYCAN RECOGNITION PROTEIN"/>
    <property type="match status" value="1"/>
</dbReference>
<evidence type="ECO:0000256" key="1">
    <source>
        <dbReference type="ARBA" id="ARBA00007553"/>
    </source>
</evidence>
<comment type="caution">
    <text evidence="4">The sequence shown here is derived from an EMBL/GenBank/DDBJ whole genome shotgun (WGS) entry which is preliminary data.</text>
</comment>
<dbReference type="OrthoDB" id="10001926at2759"/>
<evidence type="ECO:0000313" key="4">
    <source>
        <dbReference type="EMBL" id="GFY74678.1"/>
    </source>
</evidence>
<dbReference type="Gene3D" id="3.40.80.10">
    <property type="entry name" value="Peptidoglycan recognition protein-like"/>
    <property type="match status" value="1"/>
</dbReference>
<dbReference type="InterPro" id="IPR006619">
    <property type="entry name" value="PGRP_domain_met/bac"/>
</dbReference>
<sequence length="176" mass="19560">MRQHVQKLSAGHSGEHVLPDLRSHWLSLLAMCSFTTQMESHVATKTPVQKSFVRFRMIIKREKYADIGYNFLVGGDGQIYEGRGWKAVGAHTQGYNSKSLGISFMGNFDKIEPSASMLNAMKNLIDCGMQKKFISATLQIHGHRDAKCTICPGTALYGIIKQWTGFKGGKLLGYVC</sequence>
<dbReference type="SMART" id="SM00701">
    <property type="entry name" value="PGRP"/>
    <property type="match status" value="1"/>
</dbReference>
<evidence type="ECO:0000313" key="5">
    <source>
        <dbReference type="Proteomes" id="UP000886998"/>
    </source>
</evidence>
<dbReference type="GO" id="GO:0008270">
    <property type="term" value="F:zinc ion binding"/>
    <property type="evidence" value="ECO:0007669"/>
    <property type="project" value="InterPro"/>
</dbReference>
<dbReference type="GO" id="GO:0009253">
    <property type="term" value="P:peptidoglycan catabolic process"/>
    <property type="evidence" value="ECO:0007669"/>
    <property type="project" value="InterPro"/>
</dbReference>
<dbReference type="Pfam" id="PF01510">
    <property type="entry name" value="Amidase_2"/>
    <property type="match status" value="1"/>
</dbReference>
<name>A0A8X6YLQ7_9ARAC</name>
<comment type="similarity">
    <text evidence="1">Belongs to the N-acetylmuramoyl-L-alanine amidase 2 family.</text>
</comment>
<dbReference type="InterPro" id="IPR015510">
    <property type="entry name" value="PGRP"/>
</dbReference>
<evidence type="ECO:0000259" key="3">
    <source>
        <dbReference type="SMART" id="SM00701"/>
    </source>
</evidence>
<dbReference type="InterPro" id="IPR036505">
    <property type="entry name" value="Amidase/PGRP_sf"/>
</dbReference>
<dbReference type="InterPro" id="IPR002502">
    <property type="entry name" value="Amidase_domain"/>
</dbReference>
<dbReference type="SUPFAM" id="SSF55846">
    <property type="entry name" value="N-acetylmuramoyl-L-alanine amidase-like"/>
    <property type="match status" value="1"/>
</dbReference>
<evidence type="ECO:0000259" key="2">
    <source>
        <dbReference type="SMART" id="SM00644"/>
    </source>
</evidence>
<gene>
    <name evidence="4" type="primary">PGRP-SB1</name>
    <name evidence="4" type="ORF">TNIN_317781</name>
</gene>
<dbReference type="CDD" id="cd06583">
    <property type="entry name" value="PGRP"/>
    <property type="match status" value="1"/>
</dbReference>
<dbReference type="EMBL" id="BMAV01020881">
    <property type="protein sequence ID" value="GFY74678.1"/>
    <property type="molecule type" value="Genomic_DNA"/>
</dbReference>
<dbReference type="SMART" id="SM00644">
    <property type="entry name" value="Ami_2"/>
    <property type="match status" value="1"/>
</dbReference>